<evidence type="ECO:0000313" key="4">
    <source>
        <dbReference type="Proteomes" id="UP001269819"/>
    </source>
</evidence>
<keyword evidence="4" id="KW-1185">Reference proteome</keyword>
<comment type="caution">
    <text evidence="3">The sequence shown here is derived from an EMBL/GenBank/DDBJ whole genome shotgun (WGS) entry which is preliminary data.</text>
</comment>
<organism evidence="3 4">
    <name type="scientific">Marinobacter xestospongiae</name>
    <dbReference type="NCBI Taxonomy" id="994319"/>
    <lineage>
        <taxon>Bacteria</taxon>
        <taxon>Pseudomonadati</taxon>
        <taxon>Pseudomonadota</taxon>
        <taxon>Gammaproteobacteria</taxon>
        <taxon>Pseudomonadales</taxon>
        <taxon>Marinobacteraceae</taxon>
        <taxon>Marinobacter</taxon>
    </lineage>
</organism>
<reference evidence="3 4" key="1">
    <citation type="submission" date="2023-10" db="EMBL/GenBank/DDBJ databases">
        <title>Characteristics and mechanism of a salt-tolerant marine origin heterotrophic nitrifying- aerobic denitrifying bacteria Marinobacter xestospongiae HN1.</title>
        <authorList>
            <person name="Qi R."/>
        </authorList>
    </citation>
    <scope>NUCLEOTIDE SEQUENCE [LARGE SCALE GENOMIC DNA]</scope>
    <source>
        <strain evidence="3 4">HN1</strain>
    </source>
</reference>
<gene>
    <name evidence="3" type="ORF">RYS15_16330</name>
</gene>
<feature type="signal peptide" evidence="1">
    <location>
        <begin position="1"/>
        <end position="21"/>
    </location>
</feature>
<accession>A0ABU3W2Q8</accession>
<dbReference type="InterPro" id="IPR025392">
    <property type="entry name" value="DUF4124"/>
</dbReference>
<feature type="chain" id="PRO_5046079341" evidence="1">
    <location>
        <begin position="22"/>
        <end position="174"/>
    </location>
</feature>
<keyword evidence="1" id="KW-0732">Signal</keyword>
<proteinExistence type="predicted"/>
<evidence type="ECO:0000313" key="3">
    <source>
        <dbReference type="EMBL" id="MDV2080256.1"/>
    </source>
</evidence>
<dbReference type="EMBL" id="JAWIIJ010000012">
    <property type="protein sequence ID" value="MDV2080256.1"/>
    <property type="molecule type" value="Genomic_DNA"/>
</dbReference>
<sequence length="174" mass="18472">MTPRIAVFAGALTALTSPAFAEIYRSVDQYGNVTYSDEASDQSETVEVKPITTITLPKLEDVTQTEAAPEADATSAQPYDSIRFVSPGNDTAFHSGNGDVEFQVSSSPALREGHLFEVALDGAPVGQSSSGSVMVRNVFRGTHQADVHVINSDGVRVQSGNSISFTIHRPSAQN</sequence>
<name>A0ABU3W2Q8_9GAMM</name>
<dbReference type="Proteomes" id="UP001269819">
    <property type="component" value="Unassembled WGS sequence"/>
</dbReference>
<dbReference type="RefSeq" id="WP_316974691.1">
    <property type="nucleotide sequence ID" value="NZ_JAWIIJ010000012.1"/>
</dbReference>
<evidence type="ECO:0000256" key="1">
    <source>
        <dbReference type="SAM" id="SignalP"/>
    </source>
</evidence>
<feature type="domain" description="DUF4124" evidence="2">
    <location>
        <begin position="11"/>
        <end position="55"/>
    </location>
</feature>
<protein>
    <submittedName>
        <fullName evidence="3">DUF4124 domain-containing protein</fullName>
    </submittedName>
</protein>
<dbReference type="Pfam" id="PF13511">
    <property type="entry name" value="DUF4124"/>
    <property type="match status" value="1"/>
</dbReference>
<evidence type="ECO:0000259" key="2">
    <source>
        <dbReference type="Pfam" id="PF13511"/>
    </source>
</evidence>